<dbReference type="InterPro" id="IPR050071">
    <property type="entry name" value="Dehydroquinate_synthase"/>
</dbReference>
<dbReference type="Gene3D" id="3.40.50.1970">
    <property type="match status" value="1"/>
</dbReference>
<accession>A0A1I1Z3D3</accession>
<evidence type="ECO:0000256" key="7">
    <source>
        <dbReference type="ARBA" id="ARBA00024060"/>
    </source>
</evidence>
<keyword evidence="12" id="KW-1185">Reference proteome</keyword>
<evidence type="ECO:0000256" key="1">
    <source>
        <dbReference type="ARBA" id="ARBA00001911"/>
    </source>
</evidence>
<evidence type="ECO:0000256" key="3">
    <source>
        <dbReference type="ARBA" id="ARBA00022741"/>
    </source>
</evidence>
<dbReference type="GO" id="GO:0000166">
    <property type="term" value="F:nucleotide binding"/>
    <property type="evidence" value="ECO:0007669"/>
    <property type="project" value="UniProtKB-KW"/>
</dbReference>
<evidence type="ECO:0000256" key="6">
    <source>
        <dbReference type="ARBA" id="ARBA00023993"/>
    </source>
</evidence>
<feature type="domain" description="3-dehydroquinate synthase C-terminal" evidence="10">
    <location>
        <begin position="212"/>
        <end position="354"/>
    </location>
</feature>
<dbReference type="PANTHER" id="PTHR43622">
    <property type="entry name" value="3-DEHYDROQUINATE SYNTHASE"/>
    <property type="match status" value="1"/>
</dbReference>
<dbReference type="InterPro" id="IPR056179">
    <property type="entry name" value="DHQS_C"/>
</dbReference>
<reference evidence="12" key="1">
    <citation type="submission" date="2016-10" db="EMBL/GenBank/DDBJ databases">
        <authorList>
            <person name="Varghese N."/>
            <person name="Submissions S."/>
        </authorList>
    </citation>
    <scope>NUCLEOTIDE SEQUENCE [LARGE SCALE GENOMIC DNA]</scope>
    <source>
        <strain evidence="12">DSM 45004</strain>
    </source>
</reference>
<protein>
    <recommendedName>
        <fullName evidence="8">2-epi-5-epi-valiolone synthase</fullName>
        <ecNumber evidence="7">4.2.3.152</ecNumber>
    </recommendedName>
</protein>
<evidence type="ECO:0000259" key="9">
    <source>
        <dbReference type="Pfam" id="PF01761"/>
    </source>
</evidence>
<dbReference type="Pfam" id="PF01761">
    <property type="entry name" value="DHQ_synthase"/>
    <property type="match status" value="1"/>
</dbReference>
<dbReference type="InterPro" id="IPR030960">
    <property type="entry name" value="DHQS/DOIS_N"/>
</dbReference>
<evidence type="ECO:0000313" key="11">
    <source>
        <dbReference type="EMBL" id="SFE26219.1"/>
    </source>
</evidence>
<keyword evidence="2" id="KW-0479">Metal-binding</keyword>
<dbReference type="GO" id="GO:0017000">
    <property type="term" value="P:antibiotic biosynthetic process"/>
    <property type="evidence" value="ECO:0007669"/>
    <property type="project" value="InterPro"/>
</dbReference>
<dbReference type="InterPro" id="IPR035872">
    <property type="entry name" value="EEVS-like"/>
</dbReference>
<sequence>MSIPTVNPTPTSITAAFDLPKPPGVSWRVRSQQVVDYEVSMTRGLLSTSNSTFAHACGADGKRRTRCLVVVDDAVEQLYGERLRAYFSAWRIAHNWRVVPGDENTKQLDTALGLVDDMSSMGILRRAEKIVAIGGGVVLDVVGMTASLYRRGVPYIRVPTTLIGQVDAGIGVKTGINHGQHKNRLGTYCAPETALIDPEFLRTVDRRHINNGLAEIIKMALIKDSQLFDLLEATVASIDPETLADCGPAGGEILSRSIAGMLDELEPNLWEKVLERAVDYGHTFSPSLELRADPPLLHGEAVAVDMAICVALARNRGLLSEQDADRALTLMNAAGLPLTHPVFTAELLERALEDAVKHRDGYQRMPLTAGIGSAVFVNDITADELQAALSFVAHRDHRAADSDVLESAR</sequence>
<feature type="domain" description="3-dehydroquinate synthase N-terminal" evidence="9">
    <location>
        <begin position="98"/>
        <end position="210"/>
    </location>
</feature>
<dbReference type="GO" id="GO:0046872">
    <property type="term" value="F:metal ion binding"/>
    <property type="evidence" value="ECO:0007669"/>
    <property type="project" value="UniProtKB-KW"/>
</dbReference>
<name>A0A1I1Z3D3_9ACTN</name>
<evidence type="ECO:0000256" key="4">
    <source>
        <dbReference type="ARBA" id="ARBA00023027"/>
    </source>
</evidence>
<evidence type="ECO:0000256" key="2">
    <source>
        <dbReference type="ARBA" id="ARBA00022723"/>
    </source>
</evidence>
<gene>
    <name evidence="11" type="ORF">SAMN04487819_11046</name>
</gene>
<dbReference type="GO" id="GO:0003856">
    <property type="term" value="F:3-dehydroquinate synthase activity"/>
    <property type="evidence" value="ECO:0007669"/>
    <property type="project" value="TreeGrafter"/>
</dbReference>
<keyword evidence="4" id="KW-0520">NAD</keyword>
<dbReference type="CDD" id="cd08199">
    <property type="entry name" value="EEVS"/>
    <property type="match status" value="1"/>
</dbReference>
<comment type="cofactor">
    <cofactor evidence="1">
        <name>NAD(+)</name>
        <dbReference type="ChEBI" id="CHEBI:57540"/>
    </cofactor>
</comment>
<keyword evidence="5" id="KW-0456">Lyase</keyword>
<dbReference type="Gene3D" id="1.20.1090.10">
    <property type="entry name" value="Dehydroquinate synthase-like - alpha domain"/>
    <property type="match status" value="1"/>
</dbReference>
<keyword evidence="3" id="KW-0547">Nucleotide-binding</keyword>
<dbReference type="SUPFAM" id="SSF56796">
    <property type="entry name" value="Dehydroquinate synthase-like"/>
    <property type="match status" value="1"/>
</dbReference>
<dbReference type="Proteomes" id="UP000198716">
    <property type="component" value="Unassembled WGS sequence"/>
</dbReference>
<dbReference type="PANTHER" id="PTHR43622:SF3">
    <property type="entry name" value="2-EPI-5-EPI-VALIOLONE SYNTHASE"/>
    <property type="match status" value="1"/>
</dbReference>
<evidence type="ECO:0000259" key="10">
    <source>
        <dbReference type="Pfam" id="PF24621"/>
    </source>
</evidence>
<evidence type="ECO:0000256" key="8">
    <source>
        <dbReference type="ARBA" id="ARBA00024092"/>
    </source>
</evidence>
<evidence type="ECO:0000313" key="12">
    <source>
        <dbReference type="Proteomes" id="UP000198716"/>
    </source>
</evidence>
<dbReference type="EMBL" id="FOMZ01000010">
    <property type="protein sequence ID" value="SFE26219.1"/>
    <property type="molecule type" value="Genomic_DNA"/>
</dbReference>
<dbReference type="RefSeq" id="WP_092928102.1">
    <property type="nucleotide sequence ID" value="NZ_FOMZ01000010.1"/>
</dbReference>
<dbReference type="AlphaFoldDB" id="A0A1I1Z3D3"/>
<dbReference type="EC" id="4.2.3.152" evidence="7"/>
<comment type="catalytic activity">
    <reaction evidence="6">
        <text>D-sedoheptulose 7-phosphate = 2-epi-5-epi-valiolone + phosphate</text>
        <dbReference type="Rhea" id="RHEA:44184"/>
        <dbReference type="ChEBI" id="CHEBI:43474"/>
        <dbReference type="ChEBI" id="CHEBI:57483"/>
        <dbReference type="ChEBI" id="CHEBI:84187"/>
        <dbReference type="EC" id="4.2.3.152"/>
    </reaction>
</comment>
<evidence type="ECO:0000256" key="5">
    <source>
        <dbReference type="ARBA" id="ARBA00023239"/>
    </source>
</evidence>
<proteinExistence type="predicted"/>
<dbReference type="Pfam" id="PF24621">
    <property type="entry name" value="DHQS_C"/>
    <property type="match status" value="1"/>
</dbReference>
<organism evidence="11 12">
    <name type="scientific">Actinopolyspora alba</name>
    <dbReference type="NCBI Taxonomy" id="673379"/>
    <lineage>
        <taxon>Bacteria</taxon>
        <taxon>Bacillati</taxon>
        <taxon>Actinomycetota</taxon>
        <taxon>Actinomycetes</taxon>
        <taxon>Actinopolysporales</taxon>
        <taxon>Actinopolysporaceae</taxon>
        <taxon>Actinopolyspora</taxon>
        <taxon>Actinopolyspora alba group</taxon>
    </lineage>
</organism>